<evidence type="ECO:0000256" key="4">
    <source>
        <dbReference type="ARBA" id="ARBA00022691"/>
    </source>
</evidence>
<gene>
    <name evidence="6" type="ORF">HBH39_11345</name>
</gene>
<dbReference type="Pfam" id="PF00588">
    <property type="entry name" value="SpoU_methylase"/>
    <property type="match status" value="1"/>
</dbReference>
<dbReference type="InterPro" id="IPR004384">
    <property type="entry name" value="RNA_MeTrfase_TrmJ/LasT"/>
</dbReference>
<evidence type="ECO:0000259" key="5">
    <source>
        <dbReference type="Pfam" id="PF00588"/>
    </source>
</evidence>
<feature type="domain" description="tRNA/rRNA methyltransferase SpoU type" evidence="5">
    <location>
        <begin position="37"/>
        <end position="173"/>
    </location>
</feature>
<dbReference type="GO" id="GO:0003723">
    <property type="term" value="F:RNA binding"/>
    <property type="evidence" value="ECO:0007669"/>
    <property type="project" value="InterPro"/>
</dbReference>
<dbReference type="SUPFAM" id="SSF75217">
    <property type="entry name" value="alpha/beta knot"/>
    <property type="match status" value="1"/>
</dbReference>
<dbReference type="PANTHER" id="PTHR42786">
    <property type="entry name" value="TRNA/RRNA METHYLTRANSFERASE"/>
    <property type="match status" value="1"/>
</dbReference>
<evidence type="ECO:0000313" key="6">
    <source>
        <dbReference type="EMBL" id="QIR16207.1"/>
    </source>
</evidence>
<proteinExistence type="inferred from homology"/>
<keyword evidence="3 6" id="KW-0808">Transferase</keyword>
<dbReference type="AlphaFoldDB" id="A0A6G9QQ82"/>
<dbReference type="CDD" id="cd18098">
    <property type="entry name" value="SpoU-like"/>
    <property type="match status" value="1"/>
</dbReference>
<dbReference type="GO" id="GO:0005829">
    <property type="term" value="C:cytosol"/>
    <property type="evidence" value="ECO:0007669"/>
    <property type="project" value="TreeGrafter"/>
</dbReference>
<organism evidence="6 7">
    <name type="scientific">Shewanella aestuarii</name>
    <dbReference type="NCBI Taxonomy" id="1028752"/>
    <lineage>
        <taxon>Bacteria</taxon>
        <taxon>Pseudomonadati</taxon>
        <taxon>Pseudomonadota</taxon>
        <taxon>Gammaproteobacteria</taxon>
        <taxon>Alteromonadales</taxon>
        <taxon>Shewanellaceae</taxon>
        <taxon>Shewanella</taxon>
    </lineage>
</organism>
<evidence type="ECO:0000256" key="3">
    <source>
        <dbReference type="ARBA" id="ARBA00022679"/>
    </source>
</evidence>
<dbReference type="InterPro" id="IPR029028">
    <property type="entry name" value="Alpha/beta_knot_MTases"/>
</dbReference>
<name>A0A6G9QQ82_9GAMM</name>
<comment type="similarity">
    <text evidence="1">Belongs to the class IV-like SAM-binding methyltransferase superfamily. RNA methyltransferase TrmH family.</text>
</comment>
<dbReference type="GO" id="GO:0002128">
    <property type="term" value="P:tRNA nucleoside ribose methylation"/>
    <property type="evidence" value="ECO:0007669"/>
    <property type="project" value="TreeGrafter"/>
</dbReference>
<dbReference type="PANTHER" id="PTHR42786:SF6">
    <property type="entry name" value="TRNA_RRNA METHYLTRANSFERASE SPOU TYPE DOMAIN-CONTAINING PROTEIN"/>
    <property type="match status" value="1"/>
</dbReference>
<dbReference type="Gene3D" id="3.40.1280.10">
    <property type="match status" value="1"/>
</dbReference>
<dbReference type="EMBL" id="CP050313">
    <property type="protein sequence ID" value="QIR16207.1"/>
    <property type="molecule type" value="Genomic_DNA"/>
</dbReference>
<dbReference type="InterPro" id="IPR001537">
    <property type="entry name" value="SpoU_MeTrfase"/>
</dbReference>
<evidence type="ECO:0000256" key="2">
    <source>
        <dbReference type="ARBA" id="ARBA00022603"/>
    </source>
</evidence>
<reference evidence="6 7" key="1">
    <citation type="submission" date="2020-03" db="EMBL/GenBank/DDBJ databases">
        <title>Complete genome sequence of Shewanella sp.</title>
        <authorList>
            <person name="Kim Y.-S."/>
            <person name="Kim S.-J."/>
            <person name="Jung H.-K."/>
            <person name="Kim K.-H."/>
        </authorList>
    </citation>
    <scope>NUCLEOTIDE SEQUENCE [LARGE SCALE GENOMIC DNA]</scope>
    <source>
        <strain evidence="6 7">PN3F2</strain>
    </source>
</reference>
<protein>
    <submittedName>
        <fullName evidence="6">RNA methyltransferase</fullName>
    </submittedName>
</protein>
<dbReference type="InterPro" id="IPR029026">
    <property type="entry name" value="tRNA_m1G_MTases_N"/>
</dbReference>
<keyword evidence="2 6" id="KW-0489">Methyltransferase</keyword>
<accession>A0A6G9QQ82</accession>
<keyword evidence="7" id="KW-1185">Reference proteome</keyword>
<evidence type="ECO:0000256" key="1">
    <source>
        <dbReference type="ARBA" id="ARBA00007228"/>
    </source>
</evidence>
<dbReference type="GO" id="GO:0008173">
    <property type="term" value="F:RNA methyltransferase activity"/>
    <property type="evidence" value="ECO:0007669"/>
    <property type="project" value="InterPro"/>
</dbReference>
<dbReference type="Proteomes" id="UP000502608">
    <property type="component" value="Chromosome"/>
</dbReference>
<sequence>MLVRLIHIRQNKIIPMSDPQNQPMPVNETDPNKSFVSIGLVNPKTPVNVAGIMRASGCYQVDQVFYTGNRYNYAVNAEPQYEVDKKQATKTIPLVGVDSLLEQVPDGSTIVCVDLVVGAVPLPQFVHPQNAFYVFGPEDGSIPQQLIDAAKHVVYVPTVGCMNLAASVNVLLYDRLAKSAEHQTDDELIRKSRDNNNRTRVKHWLNK</sequence>
<keyword evidence="4" id="KW-0949">S-adenosyl-L-methionine</keyword>
<evidence type="ECO:0000313" key="7">
    <source>
        <dbReference type="Proteomes" id="UP000502608"/>
    </source>
</evidence>
<dbReference type="KEGG" id="saes:HBH39_11345"/>